<evidence type="ECO:0000256" key="11">
    <source>
        <dbReference type="ARBA" id="ARBA00023026"/>
    </source>
</evidence>
<dbReference type="EC" id="2.3.2.26" evidence="5"/>
<proteinExistence type="inferred from homology"/>
<dbReference type="InterPro" id="IPR025725">
    <property type="entry name" value="SopA-like_cat"/>
</dbReference>
<evidence type="ECO:0000256" key="9">
    <source>
        <dbReference type="ARBA" id="ARBA00022786"/>
    </source>
</evidence>
<dbReference type="Gene3D" id="3.40.1850.10">
    <property type="entry name" value="HECT-like ubiquitin ligase"/>
    <property type="match status" value="1"/>
</dbReference>
<evidence type="ECO:0000313" key="17">
    <source>
        <dbReference type="EMBL" id="WGO84724.1"/>
    </source>
</evidence>
<dbReference type="Gene3D" id="1.10.4140.10">
    <property type="entry name" value="effector protein (NleL)"/>
    <property type="match status" value="1"/>
</dbReference>
<evidence type="ECO:0000256" key="10">
    <source>
        <dbReference type="ARBA" id="ARBA00022843"/>
    </source>
</evidence>
<evidence type="ECO:0000256" key="8">
    <source>
        <dbReference type="ARBA" id="ARBA00022679"/>
    </source>
</evidence>
<evidence type="ECO:0000256" key="14">
    <source>
        <dbReference type="ARBA" id="ARBA00032669"/>
    </source>
</evidence>
<dbReference type="PANTHER" id="PTHR14136:SF17">
    <property type="entry name" value="BTB_POZ DOMAIN-CONTAINING PROTEIN KCTD9"/>
    <property type="match status" value="1"/>
</dbReference>
<gene>
    <name evidence="17" type="ORF">QG404_07645</name>
</gene>
<dbReference type="Pfam" id="PF13979">
    <property type="entry name" value="SopA_C"/>
    <property type="match status" value="1"/>
</dbReference>
<evidence type="ECO:0000256" key="7">
    <source>
        <dbReference type="ARBA" id="ARBA00022525"/>
    </source>
</evidence>
<dbReference type="Proteomes" id="UP001231859">
    <property type="component" value="Chromosome"/>
</dbReference>
<name>A0ABY8P806_9GAMM</name>
<accession>A0ABY8P806</accession>
<dbReference type="PANTHER" id="PTHR14136">
    <property type="entry name" value="BTB_POZ DOMAIN-CONTAINING PROTEIN KCTD9"/>
    <property type="match status" value="1"/>
</dbReference>
<evidence type="ECO:0000256" key="6">
    <source>
        <dbReference type="ARBA" id="ARBA00021624"/>
    </source>
</evidence>
<evidence type="ECO:0000256" key="5">
    <source>
        <dbReference type="ARBA" id="ARBA00012485"/>
    </source>
</evidence>
<dbReference type="Pfam" id="PF13981">
    <property type="entry name" value="SopA"/>
    <property type="match status" value="1"/>
</dbReference>
<keyword evidence="11" id="KW-0843">Virulence</keyword>
<evidence type="ECO:0000256" key="3">
    <source>
        <dbReference type="ARBA" id="ARBA00004613"/>
    </source>
</evidence>
<evidence type="ECO:0000256" key="12">
    <source>
        <dbReference type="ARBA" id="ARBA00029915"/>
    </source>
</evidence>
<dbReference type="SUPFAM" id="SSF141571">
    <property type="entry name" value="Pentapeptide repeat-like"/>
    <property type="match status" value="1"/>
</dbReference>
<protein>
    <recommendedName>
        <fullName evidence="6">E3 ubiquitin-protein ligase SopA</fullName>
        <ecNumber evidence="5">2.3.2.26</ecNumber>
    </recommendedName>
    <alternativeName>
        <fullName evidence="14">HECT-type E3 ubiquitin transferase SopA</fullName>
    </alternativeName>
    <alternativeName>
        <fullName evidence="12">Salmonella outer protein A</fullName>
    </alternativeName>
    <alternativeName>
        <fullName evidence="13">Secreted effector protein SopA</fullName>
    </alternativeName>
</protein>
<reference evidence="17 18" key="1">
    <citation type="submission" date="2023-04" db="EMBL/GenBank/DDBJ databases">
        <title>Genome dynamics across the evolutionary transition to endosymbiosis.</title>
        <authorList>
            <person name="Siozios S."/>
            <person name="Nadal-Jimenez P."/>
            <person name="Azagi T."/>
            <person name="Sprong H."/>
            <person name="Frost C.L."/>
            <person name="Parratt S.R."/>
            <person name="Taylor G."/>
            <person name="Brettell L."/>
            <person name="Lew K.C."/>
            <person name="Croft L."/>
            <person name="King K.C."/>
            <person name="Brockhurst M.A."/>
            <person name="Hypsa V."/>
            <person name="Novakova E."/>
            <person name="Darby A.C."/>
            <person name="Hurst G.D.D."/>
        </authorList>
    </citation>
    <scope>NUCLEOTIDE SEQUENCE [LARGE SCALE GENOMIC DNA]</scope>
    <source>
        <strain evidence="18">aApi_AU</strain>
    </source>
</reference>
<evidence type="ECO:0000259" key="16">
    <source>
        <dbReference type="Pfam" id="PF13981"/>
    </source>
</evidence>
<evidence type="ECO:0000256" key="1">
    <source>
        <dbReference type="ARBA" id="ARBA00000885"/>
    </source>
</evidence>
<keyword evidence="9" id="KW-0833">Ubl conjugation pathway</keyword>
<keyword evidence="10" id="KW-0832">Ubl conjugation</keyword>
<dbReference type="InterPro" id="IPR038270">
    <property type="entry name" value="SopA-like_catalytic_sf"/>
</dbReference>
<feature type="domain" description="E3 ubiquitin ligase SopA-like central" evidence="16">
    <location>
        <begin position="284"/>
        <end position="410"/>
    </location>
</feature>
<dbReference type="RefSeq" id="WP_280939681.1">
    <property type="nucleotide sequence ID" value="NZ_CP123759.1"/>
</dbReference>
<evidence type="ECO:0000259" key="15">
    <source>
        <dbReference type="Pfam" id="PF13979"/>
    </source>
</evidence>
<comment type="subcellular location">
    <subcellularLocation>
        <location evidence="2">Host cell</location>
    </subcellularLocation>
    <subcellularLocation>
        <location evidence="3">Secreted</location>
    </subcellularLocation>
</comment>
<comment type="catalytic activity">
    <reaction evidence="1">
        <text>S-ubiquitinyl-[E2 ubiquitin-conjugating enzyme]-L-cysteine + [acceptor protein]-L-lysine = [E2 ubiquitin-conjugating enzyme]-L-cysteine + N(6)-ubiquitinyl-[acceptor protein]-L-lysine.</text>
        <dbReference type="EC" id="2.3.2.26"/>
    </reaction>
</comment>
<dbReference type="InterPro" id="IPR025726">
    <property type="entry name" value="SopA-like_central"/>
</dbReference>
<evidence type="ECO:0000256" key="13">
    <source>
        <dbReference type="ARBA" id="ARBA00030158"/>
    </source>
</evidence>
<comment type="similarity">
    <text evidence="4">Belongs to the SopA E3 ligase family.</text>
</comment>
<sequence>MQVPPSNGANFLFYTTNTSTEPLSDLDILRQPILNYCSVDERRDLQQRKREILDKLIMQRQVDADLDLSKAELNGLDLSDINLSKANLELANLKNVKFNKATLSGAFLQYADLNHADFSNSYLQQACLCGAILSNANLSEANVDGADFSYANLECAILQGLNLSNVNLAATMLSGADLSDCNLQSKDLTDTCLIKANLNGANLSKVNLTRAIMNEANLSNADFKGADLNGAILTGAILDKAKLSDIAFPVWNIDNLDLYLNHINNNSSLLTTIDSIDEKYHDIKISLVHQLINSLNQRSPDISLSSVVDPLLDILAKTSYNKNPDIINWLSKNILPLYLTKYDINMMPVLDDALVATLLTCMDSKRELMFSHNGAFIQLISQIMAGDSRLKEQTKTLYDCYLQDRRIALYKMMPDFGDYAGRPDWSDKNADNFILLSVLPESDYAMMLSQNQLQQMIDVQGEKADINWYGFYLYQGQENIGPADYQLDTLFQHHFKLFMSTYRFQQQRAKFDKLLATLQLGELQPIFQIAITQRTSQIKLIDFDSQTKLAAIFDNKFTQYTENGVTGYRLTDAYRQQLLQVYNLSNADKATQAKTLLALAAVFSKYSSSAIFGTGTESPNALRYFAFALMEQSHQLAPQTFASEEQYQDWSDRLLGYNNAFSCTAVLSTNMIAHINAQFPTTLAGIMPPAWN</sequence>
<evidence type="ECO:0000313" key="18">
    <source>
        <dbReference type="Proteomes" id="UP001231859"/>
    </source>
</evidence>
<keyword evidence="8" id="KW-0808">Transferase</keyword>
<dbReference type="Gene3D" id="1.25.40.300">
    <property type="entry name" value="Putative secreted effector protein"/>
    <property type="match status" value="1"/>
</dbReference>
<dbReference type="EMBL" id="CP123759">
    <property type="protein sequence ID" value="WGO84724.1"/>
    <property type="molecule type" value="Genomic_DNA"/>
</dbReference>
<evidence type="ECO:0000256" key="2">
    <source>
        <dbReference type="ARBA" id="ARBA00004340"/>
    </source>
</evidence>
<dbReference type="InterPro" id="IPR001646">
    <property type="entry name" value="5peptide_repeat"/>
</dbReference>
<dbReference type="Pfam" id="PF00805">
    <property type="entry name" value="Pentapeptide"/>
    <property type="match status" value="3"/>
</dbReference>
<keyword evidence="7" id="KW-0964">Secreted</keyword>
<evidence type="ECO:0000256" key="4">
    <source>
        <dbReference type="ARBA" id="ARBA00006549"/>
    </source>
</evidence>
<organism evidence="17 18">
    <name type="scientific">Arsenophonus apicola</name>
    <dbReference type="NCBI Taxonomy" id="2879119"/>
    <lineage>
        <taxon>Bacteria</taxon>
        <taxon>Pseudomonadati</taxon>
        <taxon>Pseudomonadota</taxon>
        <taxon>Gammaproteobacteria</taxon>
        <taxon>Enterobacterales</taxon>
        <taxon>Morganellaceae</taxon>
        <taxon>Arsenophonus</taxon>
    </lineage>
</organism>
<feature type="domain" description="E3 ubiquitin-protein ligase SopA-like catalytic" evidence="15">
    <location>
        <begin position="521"/>
        <end position="691"/>
    </location>
</feature>
<keyword evidence="18" id="KW-1185">Reference proteome</keyword>
<dbReference type="InterPro" id="IPR051082">
    <property type="entry name" value="Pentapeptide-BTB/POZ_domain"/>
</dbReference>
<dbReference type="Gene3D" id="2.160.20.80">
    <property type="entry name" value="E3 ubiquitin-protein ligase SopA"/>
    <property type="match status" value="2"/>
</dbReference>